<dbReference type="GO" id="GO:0016787">
    <property type="term" value="F:hydrolase activity"/>
    <property type="evidence" value="ECO:0007669"/>
    <property type="project" value="InterPro"/>
</dbReference>
<proteinExistence type="predicted"/>
<dbReference type="InterPro" id="IPR029052">
    <property type="entry name" value="Metallo-depent_PP-like"/>
</dbReference>
<name>A0A7C2ZNW7_9CREN</name>
<protein>
    <submittedName>
        <fullName evidence="2">Metallophosphoesterase</fullName>
    </submittedName>
</protein>
<gene>
    <name evidence="2" type="ORF">ENO77_04160</name>
</gene>
<sequence>MATLISIAAIADVHSPRYLPLLIASVNSLSVKGAIIDLVIFAGDIVESNSISQLKLVVKVISKFKNIQGSTPPIIAVFGNEEYMGFEQTYISKYPEIAWVNDDYKIINISDREICIVGSRGVLMEATPWQKRNIPDIKTLYTSRLEKIKNMLSACKDRGTSITLLVTHYAPTFATLLGESPSIYKYLGYPVIERLSDTARPDIAIHGHAHNATRTFAIVRGVEVYNVSLPATKNLTLIKIKP</sequence>
<dbReference type="InterPro" id="IPR051158">
    <property type="entry name" value="Metallophosphoesterase_sf"/>
</dbReference>
<dbReference type="AlphaFoldDB" id="A0A7C2ZNW7"/>
<dbReference type="Gene3D" id="3.60.21.10">
    <property type="match status" value="1"/>
</dbReference>
<comment type="caution">
    <text evidence="2">The sequence shown here is derived from an EMBL/GenBank/DDBJ whole genome shotgun (WGS) entry which is preliminary data.</text>
</comment>
<dbReference type="InterPro" id="IPR004843">
    <property type="entry name" value="Calcineurin-like_PHP"/>
</dbReference>
<accession>A0A7C2ZNW7</accession>
<dbReference type="Pfam" id="PF00149">
    <property type="entry name" value="Metallophos"/>
    <property type="match status" value="1"/>
</dbReference>
<dbReference type="EMBL" id="DSGT01000011">
    <property type="protein sequence ID" value="HEW53339.1"/>
    <property type="molecule type" value="Genomic_DNA"/>
</dbReference>
<reference evidence="2" key="1">
    <citation type="journal article" date="2020" name="mSystems">
        <title>Genome- and Community-Level Interaction Insights into Carbon Utilization and Element Cycling Functions of Hydrothermarchaeota in Hydrothermal Sediment.</title>
        <authorList>
            <person name="Zhou Z."/>
            <person name="Liu Y."/>
            <person name="Xu W."/>
            <person name="Pan J."/>
            <person name="Luo Z.H."/>
            <person name="Li M."/>
        </authorList>
    </citation>
    <scope>NUCLEOTIDE SEQUENCE [LARGE SCALE GENOMIC DNA]</scope>
    <source>
        <strain evidence="2">SpSt-16</strain>
    </source>
</reference>
<evidence type="ECO:0000313" key="2">
    <source>
        <dbReference type="EMBL" id="HEW53339.1"/>
    </source>
</evidence>
<dbReference type="PANTHER" id="PTHR31302">
    <property type="entry name" value="TRANSMEMBRANE PROTEIN WITH METALLOPHOSPHOESTERASE DOMAIN-RELATED"/>
    <property type="match status" value="1"/>
</dbReference>
<dbReference type="SUPFAM" id="SSF56300">
    <property type="entry name" value="Metallo-dependent phosphatases"/>
    <property type="match status" value="1"/>
</dbReference>
<dbReference type="PANTHER" id="PTHR31302:SF0">
    <property type="entry name" value="TRANSMEMBRANE PROTEIN WITH METALLOPHOSPHOESTERASE DOMAIN"/>
    <property type="match status" value="1"/>
</dbReference>
<evidence type="ECO:0000259" key="1">
    <source>
        <dbReference type="Pfam" id="PF00149"/>
    </source>
</evidence>
<organism evidence="2">
    <name type="scientific">Ignisphaera aggregans</name>
    <dbReference type="NCBI Taxonomy" id="334771"/>
    <lineage>
        <taxon>Archaea</taxon>
        <taxon>Thermoproteota</taxon>
        <taxon>Thermoprotei</taxon>
        <taxon>Desulfurococcales</taxon>
        <taxon>Desulfurococcaceae</taxon>
        <taxon>Ignisphaera</taxon>
    </lineage>
</organism>
<feature type="domain" description="Calcineurin-like phosphoesterase" evidence="1">
    <location>
        <begin position="6"/>
        <end position="211"/>
    </location>
</feature>